<feature type="chain" id="PRO_5016268059" evidence="1">
    <location>
        <begin position="23"/>
        <end position="101"/>
    </location>
</feature>
<protein>
    <submittedName>
        <fullName evidence="2">Uncharacterized protein</fullName>
    </submittedName>
</protein>
<evidence type="ECO:0000256" key="1">
    <source>
        <dbReference type="SAM" id="SignalP"/>
    </source>
</evidence>
<name>A0A315VQ13_GAMAF</name>
<organism evidence="2 3">
    <name type="scientific">Gambusia affinis</name>
    <name type="common">Western mosquitofish</name>
    <name type="synonym">Heterandria affinis</name>
    <dbReference type="NCBI Taxonomy" id="33528"/>
    <lineage>
        <taxon>Eukaryota</taxon>
        <taxon>Metazoa</taxon>
        <taxon>Chordata</taxon>
        <taxon>Craniata</taxon>
        <taxon>Vertebrata</taxon>
        <taxon>Euteleostomi</taxon>
        <taxon>Actinopterygii</taxon>
        <taxon>Neopterygii</taxon>
        <taxon>Teleostei</taxon>
        <taxon>Neoteleostei</taxon>
        <taxon>Acanthomorphata</taxon>
        <taxon>Ovalentaria</taxon>
        <taxon>Atherinomorphae</taxon>
        <taxon>Cyprinodontiformes</taxon>
        <taxon>Poeciliidae</taxon>
        <taxon>Poeciliinae</taxon>
        <taxon>Gambusia</taxon>
    </lineage>
</organism>
<proteinExistence type="predicted"/>
<feature type="signal peptide" evidence="1">
    <location>
        <begin position="1"/>
        <end position="22"/>
    </location>
</feature>
<evidence type="ECO:0000313" key="3">
    <source>
        <dbReference type="Proteomes" id="UP000250572"/>
    </source>
</evidence>
<gene>
    <name evidence="2" type="ORF">CCH79_00005473</name>
</gene>
<comment type="caution">
    <text evidence="2">The sequence shown here is derived from an EMBL/GenBank/DDBJ whole genome shotgun (WGS) entry which is preliminary data.</text>
</comment>
<dbReference type="Proteomes" id="UP000250572">
    <property type="component" value="Unassembled WGS sequence"/>
</dbReference>
<reference evidence="2 3" key="1">
    <citation type="journal article" date="2018" name="G3 (Bethesda)">
        <title>A High-Quality Reference Genome for the Invasive Mosquitofish Gambusia affinis Using a Chicago Library.</title>
        <authorList>
            <person name="Hoffberg S.L."/>
            <person name="Troendle N.J."/>
            <person name="Glenn T.C."/>
            <person name="Mahmud O."/>
            <person name="Louha S."/>
            <person name="Chalopin D."/>
            <person name="Bennetzen J.L."/>
            <person name="Mauricio R."/>
        </authorList>
    </citation>
    <scope>NUCLEOTIDE SEQUENCE [LARGE SCALE GENOMIC DNA]</scope>
    <source>
        <strain evidence="2">NE01/NJP1002.9</strain>
        <tissue evidence="2">Muscle</tissue>
    </source>
</reference>
<accession>A0A315VQ13</accession>
<sequence length="101" mass="11243">MDIHLSLTLHFDLLLELRLESCSVCLEVVNHSTVGSQGLIDPAQWVSQNSTGKHPKDYMRTHGLVQSPGGLSLLRVKNLDSSQEVPINRLDRSQIISNKLI</sequence>
<keyword evidence="1" id="KW-0732">Signal</keyword>
<keyword evidence="3" id="KW-1185">Reference proteome</keyword>
<evidence type="ECO:0000313" key="2">
    <source>
        <dbReference type="EMBL" id="PWA25183.1"/>
    </source>
</evidence>
<dbReference type="EMBL" id="NHOQ01001318">
    <property type="protein sequence ID" value="PWA25183.1"/>
    <property type="molecule type" value="Genomic_DNA"/>
</dbReference>
<dbReference type="AlphaFoldDB" id="A0A315VQ13"/>